<feature type="region of interest" description="Disordered" evidence="1">
    <location>
        <begin position="45"/>
        <end position="77"/>
    </location>
</feature>
<dbReference type="AlphaFoldDB" id="A0A4Q2R9P5"/>
<gene>
    <name evidence="2" type="ORF">D3272_21430</name>
</gene>
<protein>
    <submittedName>
        <fullName evidence="2">Uncharacterized protein</fullName>
    </submittedName>
</protein>
<dbReference type="Proteomes" id="UP000289411">
    <property type="component" value="Unassembled WGS sequence"/>
</dbReference>
<dbReference type="EMBL" id="QYBC01000021">
    <property type="protein sequence ID" value="RYB02250.1"/>
    <property type="molecule type" value="Genomic_DNA"/>
</dbReference>
<evidence type="ECO:0000313" key="2">
    <source>
        <dbReference type="EMBL" id="RYB02250.1"/>
    </source>
</evidence>
<accession>A0A4Q2R9P5</accession>
<evidence type="ECO:0000256" key="1">
    <source>
        <dbReference type="SAM" id="MobiDB-lite"/>
    </source>
</evidence>
<comment type="caution">
    <text evidence="2">The sequence shown here is derived from an EMBL/GenBank/DDBJ whole genome shotgun (WGS) entry which is preliminary data.</text>
</comment>
<feature type="compositionally biased region" description="Polar residues" evidence="1">
    <location>
        <begin position="48"/>
        <end position="57"/>
    </location>
</feature>
<name>A0A4Q2R9P5_9HYPH</name>
<keyword evidence="3" id="KW-1185">Reference proteome</keyword>
<reference evidence="2 3" key="1">
    <citation type="submission" date="2018-09" db="EMBL/GenBank/DDBJ databases">
        <authorList>
            <person name="Grouzdev D.S."/>
            <person name="Krutkina M.S."/>
        </authorList>
    </citation>
    <scope>NUCLEOTIDE SEQUENCE [LARGE SCALE GENOMIC DNA]</scope>
    <source>
        <strain evidence="2 3">RmlP001</strain>
    </source>
</reference>
<sequence length="77" mass="8166">MPHHRLREVPTMRPAAPPASGRHLVLCFVAVAGLLAAADVAAAPAGSAITTTTQRSISAGARHHSSPIKRYRRHRPS</sequence>
<feature type="compositionally biased region" description="Basic residues" evidence="1">
    <location>
        <begin position="61"/>
        <end position="77"/>
    </location>
</feature>
<reference evidence="2 3" key="2">
    <citation type="submission" date="2019-02" db="EMBL/GenBank/DDBJ databases">
        <title>'Lichenibacterium ramalinii' gen. nov. sp. nov., 'Lichenibacterium minor' gen. nov. sp. nov.</title>
        <authorList>
            <person name="Pankratov T."/>
        </authorList>
    </citation>
    <scope>NUCLEOTIDE SEQUENCE [LARGE SCALE GENOMIC DNA]</scope>
    <source>
        <strain evidence="2 3">RmlP001</strain>
    </source>
</reference>
<evidence type="ECO:0000313" key="3">
    <source>
        <dbReference type="Proteomes" id="UP000289411"/>
    </source>
</evidence>
<proteinExistence type="predicted"/>
<organism evidence="2 3">
    <name type="scientific">Lichenibacterium ramalinae</name>
    <dbReference type="NCBI Taxonomy" id="2316527"/>
    <lineage>
        <taxon>Bacteria</taxon>
        <taxon>Pseudomonadati</taxon>
        <taxon>Pseudomonadota</taxon>
        <taxon>Alphaproteobacteria</taxon>
        <taxon>Hyphomicrobiales</taxon>
        <taxon>Lichenihabitantaceae</taxon>
        <taxon>Lichenibacterium</taxon>
    </lineage>
</organism>